<evidence type="ECO:0000313" key="7">
    <source>
        <dbReference type="Proteomes" id="UP000085678"/>
    </source>
</evidence>
<dbReference type="Gene3D" id="3.80.10.10">
    <property type="entry name" value="Ribonuclease Inhibitor"/>
    <property type="match status" value="3"/>
</dbReference>
<organism evidence="7 8">
    <name type="scientific">Lingula anatina</name>
    <name type="common">Brachiopod</name>
    <name type="synonym">Lingula unguis</name>
    <dbReference type="NCBI Taxonomy" id="7574"/>
    <lineage>
        <taxon>Eukaryota</taxon>
        <taxon>Metazoa</taxon>
        <taxon>Spiralia</taxon>
        <taxon>Lophotrochozoa</taxon>
        <taxon>Brachiopoda</taxon>
        <taxon>Linguliformea</taxon>
        <taxon>Lingulata</taxon>
        <taxon>Lingulida</taxon>
        <taxon>Linguloidea</taxon>
        <taxon>Lingulidae</taxon>
        <taxon>Lingula</taxon>
    </lineage>
</organism>
<evidence type="ECO:0000313" key="10">
    <source>
        <dbReference type="RefSeq" id="XP_013417467.1"/>
    </source>
</evidence>
<dbReference type="InterPro" id="IPR000483">
    <property type="entry name" value="Cys-rich_flank_reg_C"/>
</dbReference>
<dbReference type="Proteomes" id="UP000085678">
    <property type="component" value="Unplaced"/>
</dbReference>
<keyword evidence="4" id="KW-0812">Transmembrane</keyword>
<dbReference type="InterPro" id="IPR032675">
    <property type="entry name" value="LRR_dom_sf"/>
</dbReference>
<dbReference type="SUPFAM" id="SSF52058">
    <property type="entry name" value="L domain-like"/>
    <property type="match status" value="2"/>
</dbReference>
<dbReference type="RefSeq" id="XP_013417466.1">
    <property type="nucleotide sequence ID" value="XM_013562012.1"/>
</dbReference>
<dbReference type="PROSITE" id="PS51450">
    <property type="entry name" value="LRR"/>
    <property type="match status" value="2"/>
</dbReference>
<name>A0A1S3K4B0_LINAN</name>
<feature type="domain" description="LRRCT" evidence="6">
    <location>
        <begin position="404"/>
        <end position="451"/>
    </location>
</feature>
<dbReference type="PANTHER" id="PTHR24369:SF211">
    <property type="entry name" value="LEUCINE-RICH REPEAT-CONTAINING PROTEIN 15-LIKE"/>
    <property type="match status" value="1"/>
</dbReference>
<evidence type="ECO:0000256" key="5">
    <source>
        <dbReference type="SAM" id="SignalP"/>
    </source>
</evidence>
<keyword evidence="2 5" id="KW-0732">Signal</keyword>
<protein>
    <submittedName>
        <fullName evidence="8 9">Leucine-rich repeat-containing protein 15-like</fullName>
    </submittedName>
</protein>
<proteinExistence type="predicted"/>
<dbReference type="AlphaFoldDB" id="A0A1S3K4B0"/>
<dbReference type="SMART" id="SM00082">
    <property type="entry name" value="LRRCT"/>
    <property type="match status" value="1"/>
</dbReference>
<sequence>MTKRAIVLVVLLLCQARNGGAQDPCPAVCSCSLVTLDEEQGWSADCRFRNIITIPAFRDSARPLYVLNLIGNKIQNLSLINTPYLKELYLAENAIADLGASSLDGMSDSLKILNLGSNPLNTYPTALHNLKVLERLDLYNVGLTGLDVNFSKEQFKSLRILNLGDNKLTNIPPAVMNLTSLEQLLLYGNQIHAVDGSVFQNLNSLNILNIGNNRLTTAPSRLHMLPKLRELLLYGNSIANVSDMALRDLPLLTRLNLGTNVLTEVPKAIQLLPSLEKLELYENRISAIEPNLFENQSRTLRVINLGGNRLLKIPDAIRDLPNLVELDLYKNNIFDFDTDIFTNHQESLRIIDLGSNSLTSIPESIRKLRSLEKLVLSNNKFQTLEERNFDDLRNLKTLLLGPGNNWHCNCTLDFLRNLKVLAPDPKYLAICATPPLHEGKSVLNFSTQSCAKRGPSFEGSESMLPVWGWAVIACVCAVLILITSVLLIKWIKKRRKKEYSNDSETSRKMKGENSWKNEIGYEPKQVTQQVFTSPDLHKSPTSQISIRSRPPLPLPEIPEYLEILPSVSPGSEKVTNNSCPDYNYVPNSTLINFKSETPHGGQLEKADEHVDPQGYLKMSACSSWRDNTYEELPEDGDSLDPDASAFTTYSHLVPEKEYQNVPDIENRESQKYTDLLPTYQNSF</sequence>
<dbReference type="Pfam" id="PF13855">
    <property type="entry name" value="LRR_8"/>
    <property type="match status" value="4"/>
</dbReference>
<dbReference type="SMART" id="SM00369">
    <property type="entry name" value="LRR_TYP"/>
    <property type="match status" value="11"/>
</dbReference>
<dbReference type="InterPro" id="IPR003591">
    <property type="entry name" value="Leu-rich_rpt_typical-subtyp"/>
</dbReference>
<keyword evidence="3" id="KW-0677">Repeat</keyword>
<dbReference type="PANTHER" id="PTHR24369">
    <property type="entry name" value="ANTIGEN BSP, PUTATIVE-RELATED"/>
    <property type="match status" value="1"/>
</dbReference>
<evidence type="ECO:0000256" key="2">
    <source>
        <dbReference type="ARBA" id="ARBA00022729"/>
    </source>
</evidence>
<feature type="signal peptide" evidence="5">
    <location>
        <begin position="1"/>
        <end position="21"/>
    </location>
</feature>
<keyword evidence="1" id="KW-0433">Leucine-rich repeat</keyword>
<dbReference type="OrthoDB" id="6122461at2759"/>
<dbReference type="Pfam" id="PF00560">
    <property type="entry name" value="LRR_1"/>
    <property type="match status" value="1"/>
</dbReference>
<feature type="chain" id="PRO_5014546000" evidence="5">
    <location>
        <begin position="22"/>
        <end position="683"/>
    </location>
</feature>
<dbReference type="InterPro" id="IPR050541">
    <property type="entry name" value="LRR_TM_domain-containing"/>
</dbReference>
<dbReference type="KEGG" id="lak:106178716"/>
<reference evidence="8 9" key="1">
    <citation type="submission" date="2025-04" db="UniProtKB">
        <authorList>
            <consortium name="RefSeq"/>
        </authorList>
    </citation>
    <scope>IDENTIFICATION</scope>
    <source>
        <tissue evidence="8 9">Gonads</tissue>
    </source>
</reference>
<evidence type="ECO:0000256" key="1">
    <source>
        <dbReference type="ARBA" id="ARBA00022614"/>
    </source>
</evidence>
<feature type="transmembrane region" description="Helical" evidence="4">
    <location>
        <begin position="466"/>
        <end position="488"/>
    </location>
</feature>
<keyword evidence="4" id="KW-1133">Transmembrane helix</keyword>
<gene>
    <name evidence="8 9 10" type="primary">LOC106178716</name>
</gene>
<dbReference type="GeneID" id="106178716"/>
<evidence type="ECO:0000259" key="6">
    <source>
        <dbReference type="SMART" id="SM00082"/>
    </source>
</evidence>
<evidence type="ECO:0000256" key="4">
    <source>
        <dbReference type="SAM" id="Phobius"/>
    </source>
</evidence>
<keyword evidence="7" id="KW-1185">Reference proteome</keyword>
<evidence type="ECO:0000313" key="8">
    <source>
        <dbReference type="RefSeq" id="XP_013417465.1"/>
    </source>
</evidence>
<dbReference type="SMART" id="SM00364">
    <property type="entry name" value="LRR_BAC"/>
    <property type="match status" value="7"/>
</dbReference>
<evidence type="ECO:0000313" key="9">
    <source>
        <dbReference type="RefSeq" id="XP_013417466.1"/>
    </source>
</evidence>
<dbReference type="RefSeq" id="XP_013417465.1">
    <property type="nucleotide sequence ID" value="XM_013562011.1"/>
</dbReference>
<keyword evidence="4" id="KW-0472">Membrane</keyword>
<dbReference type="InterPro" id="IPR001611">
    <property type="entry name" value="Leu-rich_rpt"/>
</dbReference>
<dbReference type="GO" id="GO:0005886">
    <property type="term" value="C:plasma membrane"/>
    <property type="evidence" value="ECO:0007669"/>
    <property type="project" value="TreeGrafter"/>
</dbReference>
<accession>A0A1S3K4B0</accession>
<dbReference type="RefSeq" id="XP_013417467.1">
    <property type="nucleotide sequence ID" value="XM_013562013.1"/>
</dbReference>
<evidence type="ECO:0000256" key="3">
    <source>
        <dbReference type="ARBA" id="ARBA00022737"/>
    </source>
</evidence>